<organism evidence="1">
    <name type="scientific">uncultured Caudovirales phage</name>
    <dbReference type="NCBI Taxonomy" id="2100421"/>
    <lineage>
        <taxon>Viruses</taxon>
        <taxon>Duplodnaviria</taxon>
        <taxon>Heunggongvirae</taxon>
        <taxon>Uroviricota</taxon>
        <taxon>Caudoviricetes</taxon>
        <taxon>Peduoviridae</taxon>
        <taxon>Maltschvirus</taxon>
        <taxon>Maltschvirus maltsch</taxon>
    </lineage>
</organism>
<sequence>MSEIYDGGPAFPRVPTDYSDGSRGMTLRDWFAGQALATQYTQCETDPSITAKWAYQVADAMLEIRQKGE</sequence>
<evidence type="ECO:0000313" key="1">
    <source>
        <dbReference type="EMBL" id="CAB5220314.1"/>
    </source>
</evidence>
<proteinExistence type="predicted"/>
<accession>A0A6J7WW04</accession>
<dbReference type="EMBL" id="LR798285">
    <property type="protein sequence ID" value="CAB5220314.1"/>
    <property type="molecule type" value="Genomic_DNA"/>
</dbReference>
<reference evidence="1" key="1">
    <citation type="submission" date="2020-05" db="EMBL/GenBank/DDBJ databases">
        <authorList>
            <person name="Chiriac C."/>
            <person name="Salcher M."/>
            <person name="Ghai R."/>
            <person name="Kavagutti S V."/>
        </authorList>
    </citation>
    <scope>NUCLEOTIDE SEQUENCE</scope>
</reference>
<name>A0A6J7WW04_9CAUD</name>
<protein>
    <submittedName>
        <fullName evidence="1">Uncharacterized protein</fullName>
    </submittedName>
</protein>
<gene>
    <name evidence="1" type="ORF">UFOVP233_45</name>
</gene>